<accession>A0AAV4LW89</accession>
<evidence type="ECO:0000313" key="1">
    <source>
        <dbReference type="EMBL" id="GIX64150.1"/>
    </source>
</evidence>
<keyword evidence="2" id="KW-1185">Reference proteome</keyword>
<dbReference type="RefSeq" id="XP_067716219.1">
    <property type="nucleotide sequence ID" value="XM_067860118.1"/>
</dbReference>
<organism evidence="1 2">
    <name type="scientific">Babesia caballi</name>
    <dbReference type="NCBI Taxonomy" id="5871"/>
    <lineage>
        <taxon>Eukaryota</taxon>
        <taxon>Sar</taxon>
        <taxon>Alveolata</taxon>
        <taxon>Apicomplexa</taxon>
        <taxon>Aconoidasida</taxon>
        <taxon>Piroplasmida</taxon>
        <taxon>Babesiidae</taxon>
        <taxon>Babesia</taxon>
    </lineage>
</organism>
<dbReference type="AlphaFoldDB" id="A0AAV4LW89"/>
<comment type="caution">
    <text evidence="1">The sequence shown here is derived from an EMBL/GenBank/DDBJ whole genome shotgun (WGS) entry which is preliminary data.</text>
</comment>
<proteinExistence type="predicted"/>
<name>A0AAV4LW89_BABCB</name>
<dbReference type="GeneID" id="94195631"/>
<dbReference type="EMBL" id="BPLF01000003">
    <property type="protein sequence ID" value="GIX64150.1"/>
    <property type="molecule type" value="Genomic_DNA"/>
</dbReference>
<dbReference type="Proteomes" id="UP001497744">
    <property type="component" value="Unassembled WGS sequence"/>
</dbReference>
<gene>
    <name evidence="1" type="ORF">BcabD6B2_35850</name>
</gene>
<evidence type="ECO:0000313" key="2">
    <source>
        <dbReference type="Proteomes" id="UP001497744"/>
    </source>
</evidence>
<sequence>MLQLLVAGDVDNAHEDEGENNYNRQNHLTALGKRRMRRAGHRHLVRNPAGHTDVAGNLAVSVRPEVARRCAALPHQPLALNLAGVAANRTRKANFTLVVVRRAAANLALHGRLELLAVEALRRLLAALVGHLAAQQALVAVRVRRVPRLVVAGAGVYAPDALAQRLPQRTEVEVERHPDPVPVAVQNKVKRGALRLDHHVVDAQVVLAEVEVEPGGSLVPRKHHLLRLALVLSHHYQPAVVTKLVNERALVRLNPRQPAVPTQEGVHLRGVKPQVVADVPRREHEPRSLLHGVKGRKVLVLRDSVQVQETLALLTVVGLALRVHLGGLQVVPLGALVEGDHGAHVGLNLRVRHVPAALLVKLALGPVHLRHELALGVENPPRVIPEVGDVHTIQRVNLVEFALPRRRPDVVRQRQRVPQPLCVRNVHVAHLDVAAFVVVAHVDDHRPLRGVQDRVAPLLQVLRQYRPVEGRRVVRTHVEIDRLPAAVGHLGDEDVVARHQKLVAALHDDGGASPEVVRVHEADVVVPPVLLRLVPRLEGVPAVVDAVLRLGRGVAPAELRDVLRNAVERAAHVPRDEYRVDAVLIALRGEARALPGAEQRPRGLHRVEDPHVHRALIADRHEAVSRVPRYEMLLAITEDDDHISVCLADHDRVNPVVVVARTAVEEVRNFRPLLSSICRAVESSALRLEQNGRVVVSTPHEVVHQTVEADLGD</sequence>
<reference evidence="1 2" key="1">
    <citation type="submission" date="2021-06" db="EMBL/GenBank/DDBJ databases">
        <title>Genome sequence of Babesia caballi.</title>
        <authorList>
            <person name="Yamagishi J."/>
            <person name="Kidaka T."/>
            <person name="Ochi A."/>
        </authorList>
    </citation>
    <scope>NUCLEOTIDE SEQUENCE [LARGE SCALE GENOMIC DNA]</scope>
    <source>
        <strain evidence="1">USDA-D6B2</strain>
    </source>
</reference>
<protein>
    <submittedName>
        <fullName evidence="1">Bifunctional acetaldehyde-CoA/alcohol dehydrogenase</fullName>
    </submittedName>
</protein>